<dbReference type="Proteomes" id="UP001470230">
    <property type="component" value="Unassembled WGS sequence"/>
</dbReference>
<evidence type="ECO:0000313" key="2">
    <source>
        <dbReference type="Proteomes" id="UP001470230"/>
    </source>
</evidence>
<dbReference type="Gene3D" id="1.10.10.10">
    <property type="entry name" value="Winged helix-like DNA-binding domain superfamily/Winged helix DNA-binding domain"/>
    <property type="match status" value="1"/>
</dbReference>
<comment type="caution">
    <text evidence="1">The sequence shown here is derived from an EMBL/GenBank/DDBJ whole genome shotgun (WGS) entry which is preliminary data.</text>
</comment>
<dbReference type="InterPro" id="IPR036388">
    <property type="entry name" value="WH-like_DNA-bd_sf"/>
</dbReference>
<evidence type="ECO:0008006" key="3">
    <source>
        <dbReference type="Google" id="ProtNLM"/>
    </source>
</evidence>
<organism evidence="1 2">
    <name type="scientific">Tritrichomonas musculus</name>
    <dbReference type="NCBI Taxonomy" id="1915356"/>
    <lineage>
        <taxon>Eukaryota</taxon>
        <taxon>Metamonada</taxon>
        <taxon>Parabasalia</taxon>
        <taxon>Tritrichomonadida</taxon>
        <taxon>Tritrichomonadidae</taxon>
        <taxon>Tritrichomonas</taxon>
    </lineage>
</organism>
<proteinExistence type="predicted"/>
<evidence type="ECO:0000313" key="1">
    <source>
        <dbReference type="EMBL" id="KAK8847925.1"/>
    </source>
</evidence>
<dbReference type="EMBL" id="JAPFFF010000027">
    <property type="protein sequence ID" value="KAK8847925.1"/>
    <property type="molecule type" value="Genomic_DNA"/>
</dbReference>
<name>A0ABR2HI90_9EUKA</name>
<protein>
    <recommendedName>
        <fullName evidence="3">Initiator binding domain-containing protein</fullName>
    </recommendedName>
</protein>
<sequence>MTKLLSNSLHDQLELNDTDLLIQTNKSRINIDDIHFEDNGFKSSNLDFSMDSYLQEQDSRHNYQSVSYPTIDISQLLNQNIKNDENIDVLSDLPTSEPPFMNKNEQNQISLGKVILKEGSQKECSESIHTNKQNKIKQQNNIELANINIICNLNKENKSTKSNVTSDDNSSKRLDKKISNNNKSLMIDEKNNFLYEKVPNKGINKKKDNVKNGTNKKKNLKVNNTVNPTVKEKSVNRSANNSDQLKKSLVNGGMNPVTFQNQTINPFDLIHPPSIKKNEVTYFPNPSNSFSATQSILNNTPIVQPAPKQLNQDFIRNNAAINTHPINQKVNIYPKTFVPYNQKSYTNDKPPEQNIINVPHIVQKQGSFIQNNQTTQNFQQQNMINNFQKKRQYEEVDQYHQQQQNIKQIPSQKHSLFSNVQDSFESQLYYENKLFKTIEDSIRSKILYEPPLFKSAMLNPQLIINPCKLKFEPLSYWEEFSEDITFKQLVNSFFRINKSRIFKFIYKLYDMLLLTSKNPLFKGIVGVNWVTERIFSVNAESIAAMINLSGYSIEFLLFGKNQIFQSLGFKEVTPDNFYEAGLDSFPEISQPNIRLMFHVDQVFVNKEFTFYELDEIEKHYQNKKCIQNGNNSLNTRTKYPLYSKV</sequence>
<reference evidence="1 2" key="1">
    <citation type="submission" date="2024-04" db="EMBL/GenBank/DDBJ databases">
        <title>Tritrichomonas musculus Genome.</title>
        <authorList>
            <person name="Alves-Ferreira E."/>
            <person name="Grigg M."/>
            <person name="Lorenzi H."/>
            <person name="Galac M."/>
        </authorList>
    </citation>
    <scope>NUCLEOTIDE SEQUENCE [LARGE SCALE GENOMIC DNA]</scope>
    <source>
        <strain evidence="1 2">EAF2021</strain>
    </source>
</reference>
<keyword evidence="2" id="KW-1185">Reference proteome</keyword>
<gene>
    <name evidence="1" type="ORF">M9Y10_018973</name>
</gene>
<accession>A0ABR2HI90</accession>